<keyword evidence="2" id="KW-1185">Reference proteome</keyword>
<proteinExistence type="predicted"/>
<accession>A0A3E0D786</accession>
<gene>
    <name evidence="1" type="ORF">DFP81_1212</name>
</gene>
<protein>
    <submittedName>
        <fullName evidence="1">Capsular polysaccharide biosynthesis protein</fullName>
    </submittedName>
</protein>
<dbReference type="GO" id="GO:0000271">
    <property type="term" value="P:polysaccharide biosynthetic process"/>
    <property type="evidence" value="ECO:0007669"/>
    <property type="project" value="InterPro"/>
</dbReference>
<dbReference type="OrthoDB" id="543755at2"/>
<dbReference type="AlphaFoldDB" id="A0A3E0D786"/>
<organism evidence="1 2">
    <name type="scientific">Marinomonas pollencensis</name>
    <dbReference type="NCBI Taxonomy" id="491954"/>
    <lineage>
        <taxon>Bacteria</taxon>
        <taxon>Pseudomonadati</taxon>
        <taxon>Pseudomonadota</taxon>
        <taxon>Gammaproteobacteria</taxon>
        <taxon>Oceanospirillales</taxon>
        <taxon>Oceanospirillaceae</taxon>
        <taxon>Marinomonas</taxon>
    </lineage>
</organism>
<dbReference type="Pfam" id="PF05159">
    <property type="entry name" value="Capsule_synth"/>
    <property type="match status" value="1"/>
</dbReference>
<evidence type="ECO:0000313" key="1">
    <source>
        <dbReference type="EMBL" id="REG78447.1"/>
    </source>
</evidence>
<reference evidence="1 2" key="1">
    <citation type="submission" date="2018-08" db="EMBL/GenBank/DDBJ databases">
        <title>Genomic Encyclopedia of Type Strains, Phase III (KMG-III): the genomes of soil and plant-associated and newly described type strains.</title>
        <authorList>
            <person name="Whitman W."/>
        </authorList>
    </citation>
    <scope>NUCLEOTIDE SEQUENCE [LARGE SCALE GENOMIC DNA]</scope>
    <source>
        <strain evidence="1 2">CECT 7375</strain>
    </source>
</reference>
<comment type="caution">
    <text evidence="1">The sequence shown here is derived from an EMBL/GenBank/DDBJ whole genome shotgun (WGS) entry which is preliminary data.</text>
</comment>
<dbReference type="InterPro" id="IPR007833">
    <property type="entry name" value="Capsule_polysaccharide_synth"/>
</dbReference>
<dbReference type="RefSeq" id="WP_115899191.1">
    <property type="nucleotide sequence ID" value="NZ_QUNG01000021.1"/>
</dbReference>
<evidence type="ECO:0000313" key="2">
    <source>
        <dbReference type="Proteomes" id="UP000256542"/>
    </source>
</evidence>
<sequence>MKLHDLLYGKNVVILIDDLERYEFFKKIITSSSIKNITFLHAALYSYLYAKQDVSLNYECDNILLKGEASLEISPLSIDEVKLGKRICNDLQADTKKALETVFSHYDYVLIFKGFQFAFRHLEAFIDKDKSLFFEIGNFPNKFQWSKTGVNADSDHALRVSEITDEIKQEDEEALKTLLFTYTPPHVAKKIRSKALEAIVNKFGHYVFKTIHPEPSILSSLKIALSAFISKRLIKKKARESRPVITEKYCLFISQVEFDSQTVFQASEVNLSALKKAQKIANERNTKLIVRLHPAEKKLRHLKDTIRYCQLHDIEIHNAGSLLNIVNDSEFVMTINSTGGAHSILFNKEVVNFGRAFYSGWSPSDVVKYYRYVLEEA</sequence>
<dbReference type="EMBL" id="QUNG01000021">
    <property type="protein sequence ID" value="REG78447.1"/>
    <property type="molecule type" value="Genomic_DNA"/>
</dbReference>
<name>A0A3E0D786_9GAMM</name>
<dbReference type="GO" id="GO:0015774">
    <property type="term" value="P:polysaccharide transport"/>
    <property type="evidence" value="ECO:0007669"/>
    <property type="project" value="InterPro"/>
</dbReference>
<dbReference type="Proteomes" id="UP000256542">
    <property type="component" value="Unassembled WGS sequence"/>
</dbReference>